<dbReference type="InterPro" id="IPR005176">
    <property type="entry name" value="PONY_dom"/>
</dbReference>
<dbReference type="GO" id="GO:0031624">
    <property type="term" value="F:ubiquitin conjugating enzyme binding"/>
    <property type="evidence" value="ECO:0007669"/>
    <property type="project" value="TreeGrafter"/>
</dbReference>
<keyword evidence="2" id="KW-0472">Membrane</keyword>
<dbReference type="PANTHER" id="PTHR12281">
    <property type="entry name" value="RP42 RELATED"/>
    <property type="match status" value="1"/>
</dbReference>
<dbReference type="GO" id="GO:0032182">
    <property type="term" value="F:ubiquitin-like protein binding"/>
    <property type="evidence" value="ECO:0007669"/>
    <property type="project" value="TreeGrafter"/>
</dbReference>
<dbReference type="AlphaFoldDB" id="A0AAD2K0E3"/>
<dbReference type="Pfam" id="PF03556">
    <property type="entry name" value="Cullin_binding"/>
    <property type="match status" value="1"/>
</dbReference>
<feature type="non-terminal residue" evidence="4">
    <location>
        <position position="380"/>
    </location>
</feature>
<comment type="caution">
    <text evidence="4">The sequence shown here is derived from an EMBL/GenBank/DDBJ whole genome shotgun (WGS) entry which is preliminary data.</text>
</comment>
<evidence type="ECO:0000259" key="3">
    <source>
        <dbReference type="PROSITE" id="PS51229"/>
    </source>
</evidence>
<dbReference type="GO" id="GO:0045116">
    <property type="term" value="P:protein neddylation"/>
    <property type="evidence" value="ECO:0007669"/>
    <property type="project" value="TreeGrafter"/>
</dbReference>
<keyword evidence="2" id="KW-1133">Transmembrane helix</keyword>
<dbReference type="PROSITE" id="PS51229">
    <property type="entry name" value="DCUN1"/>
    <property type="match status" value="1"/>
</dbReference>
<organism evidence="4 5">
    <name type="scientific">Mycena citricolor</name>
    <dbReference type="NCBI Taxonomy" id="2018698"/>
    <lineage>
        <taxon>Eukaryota</taxon>
        <taxon>Fungi</taxon>
        <taxon>Dikarya</taxon>
        <taxon>Basidiomycota</taxon>
        <taxon>Agaricomycotina</taxon>
        <taxon>Agaricomycetes</taxon>
        <taxon>Agaricomycetidae</taxon>
        <taxon>Agaricales</taxon>
        <taxon>Marasmiineae</taxon>
        <taxon>Mycenaceae</taxon>
        <taxon>Mycena</taxon>
    </lineage>
</organism>
<keyword evidence="5" id="KW-1185">Reference proteome</keyword>
<reference evidence="4" key="1">
    <citation type="submission" date="2023-11" db="EMBL/GenBank/DDBJ databases">
        <authorList>
            <person name="De Vega J J."/>
            <person name="De Vega J J."/>
        </authorList>
    </citation>
    <scope>NUCLEOTIDE SEQUENCE</scope>
</reference>
<dbReference type="Proteomes" id="UP001295794">
    <property type="component" value="Unassembled WGS sequence"/>
</dbReference>
<dbReference type="EMBL" id="CAVNYO010000180">
    <property type="protein sequence ID" value="CAK5272020.1"/>
    <property type="molecule type" value="Genomic_DNA"/>
</dbReference>
<dbReference type="PANTHER" id="PTHR12281:SF31">
    <property type="entry name" value="DCN1-LIKE PROTEIN 3"/>
    <property type="match status" value="1"/>
</dbReference>
<evidence type="ECO:0000313" key="4">
    <source>
        <dbReference type="EMBL" id="CAK5272020.1"/>
    </source>
</evidence>
<dbReference type="GO" id="GO:0000151">
    <property type="term" value="C:ubiquitin ligase complex"/>
    <property type="evidence" value="ECO:0007669"/>
    <property type="project" value="TreeGrafter"/>
</dbReference>
<keyword evidence="2" id="KW-0812">Transmembrane</keyword>
<name>A0AAD2K0E3_9AGAR</name>
<dbReference type="GO" id="GO:0097602">
    <property type="term" value="F:cullin family protein binding"/>
    <property type="evidence" value="ECO:0007669"/>
    <property type="project" value="TreeGrafter"/>
</dbReference>
<evidence type="ECO:0000313" key="5">
    <source>
        <dbReference type="Proteomes" id="UP001295794"/>
    </source>
</evidence>
<sequence>GTFTGTVRGLSAPISEVGVWELPSHRCDITFKLLWSTTSLWAGFALLTTLLYRIVLYRHANRLAMVDRKMEENIAQFCGVTGASVKDAKKFLEAYKRSDVAIDAYFNDPRDPRVFGSGVKTPVVAASTSKLNSLFDKYKDPDGVEITVNGTIQLCADLGVDPEDVVLLAVAYELKSPRVGEWNRAGWTEGWKNLGQVWRLLFCFTSMLNILLLFYLSVRCRRYPIACDHTNRCDSLSAMKASLPKLKAKLAQDAAYFQKVYNHTFDFAKSEGQRSIAIDTAQAFWSLLLPHGMSGAALSHVDSSGDSDMTGDGGWQPQFVDWWFEFLNEKGGKGVSKDTWVMFLDFVRTIDSRFQTYDIEAAWPSAIDDFVDWAKTKLKQ</sequence>
<dbReference type="Gene3D" id="1.10.238.10">
    <property type="entry name" value="EF-hand"/>
    <property type="match status" value="1"/>
</dbReference>
<accession>A0AAD2K0E3</accession>
<feature type="transmembrane region" description="Helical" evidence="2">
    <location>
        <begin position="40"/>
        <end position="60"/>
    </location>
</feature>
<evidence type="ECO:0000256" key="1">
    <source>
        <dbReference type="RuleBase" id="RU410713"/>
    </source>
</evidence>
<dbReference type="InterPro" id="IPR014764">
    <property type="entry name" value="DCN-prot"/>
</dbReference>
<gene>
    <name evidence="4" type="ORF">MYCIT1_LOCUS17512</name>
</gene>
<feature type="domain" description="DCUN1" evidence="3">
    <location>
        <begin position="126"/>
        <end position="375"/>
    </location>
</feature>
<dbReference type="Pfam" id="PF14555">
    <property type="entry name" value="UBA_4"/>
    <property type="match status" value="1"/>
</dbReference>
<dbReference type="Gene3D" id="1.10.238.200">
    <property type="entry name" value="Cullin, PONY binding domain"/>
    <property type="match status" value="1"/>
</dbReference>
<comment type="function">
    <text evidence="1">Neddylation of cullins play an essential role in the regulation of SCF-type complexes activity.</text>
</comment>
<feature type="transmembrane region" description="Helical" evidence="2">
    <location>
        <begin position="197"/>
        <end position="218"/>
    </location>
</feature>
<protein>
    <recommendedName>
        <fullName evidence="1">Defective in cullin neddylation protein</fullName>
    </recommendedName>
</protein>
<evidence type="ECO:0000256" key="2">
    <source>
        <dbReference type="SAM" id="Phobius"/>
    </source>
</evidence>
<proteinExistence type="predicted"/>
<dbReference type="InterPro" id="IPR042460">
    <property type="entry name" value="DCN1-like_PONY"/>
</dbReference>